<dbReference type="OrthoDB" id="17199at2759"/>
<evidence type="ECO:0000256" key="1">
    <source>
        <dbReference type="ARBA" id="ARBA00001974"/>
    </source>
</evidence>
<reference evidence="10" key="2">
    <citation type="journal article" date="2018" name="BMC Genomics">
        <title>Genomic insights into host adaptation between the wheat stripe rust pathogen (Puccinia striiformis f. sp. tritici) and the barley stripe rust pathogen (Puccinia striiformis f. sp. hordei).</title>
        <authorList>
            <person name="Xia C."/>
            <person name="Wang M."/>
            <person name="Yin C."/>
            <person name="Cornejo O.E."/>
            <person name="Hulbert S.H."/>
            <person name="Chen X."/>
        </authorList>
    </citation>
    <scope>NUCLEOTIDE SEQUENCE [LARGE SCALE GENOMIC DNA]</scope>
    <source>
        <strain evidence="10">93TX-2</strain>
    </source>
</reference>
<organism evidence="9 10">
    <name type="scientific">Puccinia striiformis</name>
    <dbReference type="NCBI Taxonomy" id="27350"/>
    <lineage>
        <taxon>Eukaryota</taxon>
        <taxon>Fungi</taxon>
        <taxon>Dikarya</taxon>
        <taxon>Basidiomycota</taxon>
        <taxon>Pucciniomycotina</taxon>
        <taxon>Pucciniomycetes</taxon>
        <taxon>Pucciniales</taxon>
        <taxon>Pucciniaceae</taxon>
        <taxon>Puccinia</taxon>
    </lineage>
</organism>
<dbReference type="InterPro" id="IPR039799">
    <property type="entry name" value="ALR/ERV"/>
</dbReference>
<feature type="domain" description="ERV/ALR sulfhydryl oxidase" evidence="8">
    <location>
        <begin position="91"/>
        <end position="192"/>
    </location>
</feature>
<keyword evidence="2 6" id="KW-0285">Flavoprotein</keyword>
<protein>
    <recommendedName>
        <fullName evidence="6">Sulfhydryl oxidase</fullName>
        <ecNumber evidence="6">1.8.3.2</ecNumber>
    </recommendedName>
</protein>
<evidence type="ECO:0000256" key="7">
    <source>
        <dbReference type="SAM" id="MobiDB-lite"/>
    </source>
</evidence>
<keyword evidence="3 6" id="KW-0274">FAD</keyword>
<feature type="compositionally biased region" description="Basic and acidic residues" evidence="7">
    <location>
        <begin position="63"/>
        <end position="74"/>
    </location>
</feature>
<dbReference type="VEuPathDB" id="FungiDB:PSTT_01464"/>
<gene>
    <name evidence="9" type="ORF">PSHT_11931</name>
</gene>
<feature type="region of interest" description="Disordered" evidence="7">
    <location>
        <begin position="49"/>
        <end position="80"/>
    </location>
</feature>
<evidence type="ECO:0000313" key="10">
    <source>
        <dbReference type="Proteomes" id="UP000238274"/>
    </source>
</evidence>
<dbReference type="SUPFAM" id="SSF69000">
    <property type="entry name" value="FAD-dependent thiol oxidase"/>
    <property type="match status" value="1"/>
</dbReference>
<comment type="cofactor">
    <cofactor evidence="1 6">
        <name>FAD</name>
        <dbReference type="ChEBI" id="CHEBI:57692"/>
    </cofactor>
</comment>
<proteinExistence type="predicted"/>
<dbReference type="PROSITE" id="PS51324">
    <property type="entry name" value="ERV_ALR"/>
    <property type="match status" value="1"/>
</dbReference>
<dbReference type="EMBL" id="PKSM01000208">
    <property type="protein sequence ID" value="POW02817.1"/>
    <property type="molecule type" value="Genomic_DNA"/>
</dbReference>
<dbReference type="GO" id="GO:0016971">
    <property type="term" value="F:flavin-dependent sulfhydryl oxidase activity"/>
    <property type="evidence" value="ECO:0007669"/>
    <property type="project" value="InterPro"/>
</dbReference>
<comment type="caution">
    <text evidence="9">The sequence shown here is derived from an EMBL/GenBank/DDBJ whole genome shotgun (WGS) entry which is preliminary data.</text>
</comment>
<evidence type="ECO:0000256" key="5">
    <source>
        <dbReference type="ARBA" id="ARBA00023157"/>
    </source>
</evidence>
<comment type="catalytic activity">
    <reaction evidence="6">
        <text>2 R'C(R)SH + O2 = R'C(R)S-S(R)CR' + H2O2</text>
        <dbReference type="Rhea" id="RHEA:17357"/>
        <dbReference type="ChEBI" id="CHEBI:15379"/>
        <dbReference type="ChEBI" id="CHEBI:16240"/>
        <dbReference type="ChEBI" id="CHEBI:16520"/>
        <dbReference type="ChEBI" id="CHEBI:17412"/>
        <dbReference type="EC" id="1.8.3.2"/>
    </reaction>
</comment>
<dbReference type="PANTHER" id="PTHR12645">
    <property type="entry name" value="ALR/ERV"/>
    <property type="match status" value="1"/>
</dbReference>
<dbReference type="GO" id="GO:0050660">
    <property type="term" value="F:flavin adenine dinucleotide binding"/>
    <property type="evidence" value="ECO:0007669"/>
    <property type="project" value="TreeGrafter"/>
</dbReference>
<dbReference type="Proteomes" id="UP000238274">
    <property type="component" value="Unassembled WGS sequence"/>
</dbReference>
<evidence type="ECO:0000313" key="9">
    <source>
        <dbReference type="EMBL" id="POW02817.1"/>
    </source>
</evidence>
<feature type="region of interest" description="Disordered" evidence="7">
    <location>
        <begin position="1"/>
        <end position="37"/>
    </location>
</feature>
<dbReference type="AlphaFoldDB" id="A0A2S4UZX1"/>
<accession>A0A2S4UZX1</accession>
<keyword evidence="10" id="KW-1185">Reference proteome</keyword>
<keyword evidence="5" id="KW-1015">Disulfide bond</keyword>
<dbReference type="Pfam" id="PF04777">
    <property type="entry name" value="Evr1_Alr"/>
    <property type="match status" value="1"/>
</dbReference>
<sequence length="203" mass="22547">MSTTPSTSSPKTNSQDDVKKRGEGTIPGMTIGPDGKPCKACSGFQAWTKQTKRQIGGAPKQAGKNEEAPMDKVEPGSTSSGRTIVEEHADCPADSHRLGRHTWTLLHTIGSYYPVEKPSQIHQESTLQLIKSLSIIYPCQPCASHLQDYLAKFPPRIENRSKLERWLCEAHNDVNVRLGKEVFDCNSVSKRWRMVGMMVIVIN</sequence>
<feature type="compositionally biased region" description="Basic and acidic residues" evidence="7">
    <location>
        <begin position="14"/>
        <end position="23"/>
    </location>
</feature>
<feature type="compositionally biased region" description="Low complexity" evidence="7">
    <location>
        <begin position="1"/>
        <end position="12"/>
    </location>
</feature>
<reference evidence="10" key="3">
    <citation type="journal article" date="2018" name="Mol. Plant Microbe Interact.">
        <title>Genome sequence resources for the wheat stripe rust pathogen (Puccinia striiformis f. sp. tritici) and the barley stripe rust pathogen (Puccinia striiformis f. sp. hordei).</title>
        <authorList>
            <person name="Xia C."/>
            <person name="Wang M."/>
            <person name="Yin C."/>
            <person name="Cornejo O.E."/>
            <person name="Hulbert S.H."/>
            <person name="Chen X."/>
        </authorList>
    </citation>
    <scope>NUCLEOTIDE SEQUENCE [LARGE SCALE GENOMIC DNA]</scope>
    <source>
        <strain evidence="10">93TX-2</strain>
    </source>
</reference>
<evidence type="ECO:0000256" key="2">
    <source>
        <dbReference type="ARBA" id="ARBA00022630"/>
    </source>
</evidence>
<dbReference type="EC" id="1.8.3.2" evidence="6"/>
<evidence type="ECO:0000256" key="6">
    <source>
        <dbReference type="RuleBase" id="RU371123"/>
    </source>
</evidence>
<evidence type="ECO:0000259" key="8">
    <source>
        <dbReference type="PROSITE" id="PS51324"/>
    </source>
</evidence>
<reference evidence="9 10" key="1">
    <citation type="submission" date="2017-12" db="EMBL/GenBank/DDBJ databases">
        <title>Gene loss provides genomic basis for host adaptation in cereal stripe rust fungi.</title>
        <authorList>
            <person name="Xia C."/>
        </authorList>
    </citation>
    <scope>NUCLEOTIDE SEQUENCE [LARGE SCALE GENOMIC DNA]</scope>
    <source>
        <strain evidence="9 10">93TX-2</strain>
    </source>
</reference>
<dbReference type="VEuPathDB" id="FungiDB:PSHT_11931"/>
<evidence type="ECO:0000256" key="3">
    <source>
        <dbReference type="ARBA" id="ARBA00022827"/>
    </source>
</evidence>
<dbReference type="PANTHER" id="PTHR12645:SF0">
    <property type="entry name" value="FAD-LINKED SULFHYDRYL OXIDASE ALR"/>
    <property type="match status" value="1"/>
</dbReference>
<name>A0A2S4UZX1_9BASI</name>
<dbReference type="Gene3D" id="1.20.120.310">
    <property type="entry name" value="ERV/ALR sulfhydryl oxidase domain"/>
    <property type="match status" value="1"/>
</dbReference>
<dbReference type="InterPro" id="IPR017905">
    <property type="entry name" value="ERV/ALR_sulphydryl_oxidase"/>
</dbReference>
<keyword evidence="4 6" id="KW-0560">Oxidoreductase</keyword>
<evidence type="ECO:0000256" key="4">
    <source>
        <dbReference type="ARBA" id="ARBA00023002"/>
    </source>
</evidence>
<dbReference type="GO" id="GO:0005739">
    <property type="term" value="C:mitochondrion"/>
    <property type="evidence" value="ECO:0007669"/>
    <property type="project" value="TreeGrafter"/>
</dbReference>
<dbReference type="InterPro" id="IPR036774">
    <property type="entry name" value="ERV/ALR_sulphydryl_oxid_sf"/>
</dbReference>